<dbReference type="InterPro" id="IPR052019">
    <property type="entry name" value="F420H2_bilvrd_red/Heme_oxyg"/>
</dbReference>
<dbReference type="Pfam" id="PF01243">
    <property type="entry name" value="PNPOx_N"/>
    <property type="match status" value="1"/>
</dbReference>
<dbReference type="InterPro" id="IPR012349">
    <property type="entry name" value="Split_barrel_FMN-bd"/>
</dbReference>
<reference evidence="4 5" key="1">
    <citation type="submission" date="2019-06" db="EMBL/GenBank/DDBJ databases">
        <title>Sequencing the genomes of 1000 actinobacteria strains.</title>
        <authorList>
            <person name="Klenk H.-P."/>
        </authorList>
    </citation>
    <scope>NUCLEOTIDE SEQUENCE [LARGE SCALE GENOMIC DNA]</scope>
    <source>
        <strain evidence="4 5">DSM 45511</strain>
    </source>
</reference>
<feature type="region of interest" description="Disordered" evidence="2">
    <location>
        <begin position="72"/>
        <end position="113"/>
    </location>
</feature>
<dbReference type="Proteomes" id="UP000319818">
    <property type="component" value="Unassembled WGS sequence"/>
</dbReference>
<dbReference type="PANTHER" id="PTHR35176:SF6">
    <property type="entry name" value="HEME OXYGENASE HI_0854-RELATED"/>
    <property type="match status" value="1"/>
</dbReference>
<dbReference type="GO" id="GO:0070967">
    <property type="term" value="F:coenzyme F420 binding"/>
    <property type="evidence" value="ECO:0007669"/>
    <property type="project" value="TreeGrafter"/>
</dbReference>
<sequence>MTAWKDVEEAVPEFAARVRRIFEAHKHKTIATLRADGGPRISGIEAEFVDGQLRFGSMAHARKGADLHRDPRFALHSPSVDPPEGNPAGWTGDAKIAGRAHPAGPVGGDADGEQFHADIDEVVHTGLNADATKLVVESWTPGRGLRRVERE</sequence>
<dbReference type="GO" id="GO:0005829">
    <property type="term" value="C:cytosol"/>
    <property type="evidence" value="ECO:0007669"/>
    <property type="project" value="TreeGrafter"/>
</dbReference>
<proteinExistence type="predicted"/>
<comment type="caution">
    <text evidence="4">The sequence shown here is derived from an EMBL/GenBank/DDBJ whole genome shotgun (WGS) entry which is preliminary data.</text>
</comment>
<organism evidence="4 5">
    <name type="scientific">Pseudonocardia cypriaca</name>
    <dbReference type="NCBI Taxonomy" id="882449"/>
    <lineage>
        <taxon>Bacteria</taxon>
        <taxon>Bacillati</taxon>
        <taxon>Actinomycetota</taxon>
        <taxon>Actinomycetes</taxon>
        <taxon>Pseudonocardiales</taxon>
        <taxon>Pseudonocardiaceae</taxon>
        <taxon>Pseudonocardia</taxon>
    </lineage>
</organism>
<dbReference type="RefSeq" id="WP_142105426.1">
    <property type="nucleotide sequence ID" value="NZ_VFPH01000002.1"/>
</dbReference>
<dbReference type="EMBL" id="VFPH01000002">
    <property type="protein sequence ID" value="TQM38803.1"/>
    <property type="molecule type" value="Genomic_DNA"/>
</dbReference>
<dbReference type="GO" id="GO:0016627">
    <property type="term" value="F:oxidoreductase activity, acting on the CH-CH group of donors"/>
    <property type="evidence" value="ECO:0007669"/>
    <property type="project" value="TreeGrafter"/>
</dbReference>
<dbReference type="InterPro" id="IPR011576">
    <property type="entry name" value="Pyridox_Oxase_N"/>
</dbReference>
<dbReference type="AlphaFoldDB" id="A0A543FY78"/>
<keyword evidence="1" id="KW-0560">Oxidoreductase</keyword>
<gene>
    <name evidence="4" type="ORF">FB388_6047</name>
</gene>
<feature type="domain" description="Pyridoxamine 5'-phosphate oxidase N-terminal" evidence="3">
    <location>
        <begin position="17"/>
        <end position="102"/>
    </location>
</feature>
<evidence type="ECO:0000313" key="4">
    <source>
        <dbReference type="EMBL" id="TQM38803.1"/>
    </source>
</evidence>
<evidence type="ECO:0000313" key="5">
    <source>
        <dbReference type="Proteomes" id="UP000319818"/>
    </source>
</evidence>
<dbReference type="Gene3D" id="2.30.110.10">
    <property type="entry name" value="Electron Transport, Fmn-binding Protein, Chain A"/>
    <property type="match status" value="1"/>
</dbReference>
<evidence type="ECO:0000256" key="2">
    <source>
        <dbReference type="SAM" id="MobiDB-lite"/>
    </source>
</evidence>
<evidence type="ECO:0000259" key="3">
    <source>
        <dbReference type="Pfam" id="PF01243"/>
    </source>
</evidence>
<dbReference type="PANTHER" id="PTHR35176">
    <property type="entry name" value="HEME OXYGENASE HI_0854-RELATED"/>
    <property type="match status" value="1"/>
</dbReference>
<name>A0A543FY78_9PSEU</name>
<accession>A0A543FY78</accession>
<dbReference type="OrthoDB" id="5115613at2"/>
<evidence type="ECO:0000256" key="1">
    <source>
        <dbReference type="ARBA" id="ARBA00023002"/>
    </source>
</evidence>
<dbReference type="SUPFAM" id="SSF50475">
    <property type="entry name" value="FMN-binding split barrel"/>
    <property type="match status" value="1"/>
</dbReference>
<protein>
    <submittedName>
        <fullName evidence="4">Pyridoxamine 5'-phosphate oxidase</fullName>
    </submittedName>
</protein>
<keyword evidence="5" id="KW-1185">Reference proteome</keyword>